<sequence>MPPEERGGALSEAVEPAAGYDGPRLAASGSVRVRVPAKINLHLGVGPRRPDGFHELTTVYQAISLYDELTADRADRLELVVEGEGADVLPTDENNLAVRAAVLLADHLGVPPRVRLHLRKQIPLAGGLAGGSADAAAALVACDALWDGGLDRNELATLAADLGSDVPFLVPGGTALGTGRGEVLSPVLAVGTWHWVVAVADGGLSTPTVYAKLDALRDAGTVPAEGVGAPDELLAALRQHDPRVLAAALANDMQAAALALRPTLARTLDAGLAEGALAALVSGSGPSCLFLAADADHAASVAARLTTHGVCRTVRTAHGPVPGARTTP</sequence>
<dbReference type="EMBL" id="BOMB01000007">
    <property type="protein sequence ID" value="GID10314.1"/>
    <property type="molecule type" value="Genomic_DNA"/>
</dbReference>
<evidence type="ECO:0000256" key="8">
    <source>
        <dbReference type="ARBA" id="ARBA00032554"/>
    </source>
</evidence>
<feature type="active site" evidence="9">
    <location>
        <position position="165"/>
    </location>
</feature>
<dbReference type="InterPro" id="IPR006204">
    <property type="entry name" value="GHMP_kinase_N_dom"/>
</dbReference>
<dbReference type="Pfam" id="PF08544">
    <property type="entry name" value="GHMP_kinases_C"/>
    <property type="match status" value="1"/>
</dbReference>
<dbReference type="EC" id="2.7.1.148" evidence="2 9"/>
<keyword evidence="6 9" id="KW-0418">Kinase</keyword>
<accession>A0A8J3J519</accession>
<keyword evidence="9" id="KW-0414">Isoprene biosynthesis</keyword>
<protein>
    <recommendedName>
        <fullName evidence="3 9">4-diphosphocytidyl-2-C-methyl-D-erythritol kinase</fullName>
        <shortName evidence="9">CMK</shortName>
        <ecNumber evidence="2 9">2.7.1.148</ecNumber>
    </recommendedName>
    <alternativeName>
        <fullName evidence="8 9">4-(cytidine-5'-diphospho)-2-C-methyl-D-erythritol kinase</fullName>
    </alternativeName>
</protein>
<evidence type="ECO:0000256" key="2">
    <source>
        <dbReference type="ARBA" id="ARBA00012052"/>
    </source>
</evidence>
<dbReference type="InterPro" id="IPR014721">
    <property type="entry name" value="Ribsml_uS5_D2-typ_fold_subgr"/>
</dbReference>
<feature type="domain" description="GHMP kinase C-terminal" evidence="11">
    <location>
        <begin position="233"/>
        <end position="309"/>
    </location>
</feature>
<dbReference type="GO" id="GO:0019288">
    <property type="term" value="P:isopentenyl diphosphate biosynthetic process, methylerythritol 4-phosphate pathway"/>
    <property type="evidence" value="ECO:0007669"/>
    <property type="project" value="UniProtKB-UniRule"/>
</dbReference>
<dbReference type="GO" id="GO:0005524">
    <property type="term" value="F:ATP binding"/>
    <property type="evidence" value="ECO:0007669"/>
    <property type="project" value="UniProtKB-UniRule"/>
</dbReference>
<dbReference type="InterPro" id="IPR004424">
    <property type="entry name" value="IspE"/>
</dbReference>
<dbReference type="GO" id="GO:0016114">
    <property type="term" value="P:terpenoid biosynthetic process"/>
    <property type="evidence" value="ECO:0007669"/>
    <property type="project" value="UniProtKB-UniRule"/>
</dbReference>
<organism evidence="12 13">
    <name type="scientific">Actinocatenispora rupis</name>
    <dbReference type="NCBI Taxonomy" id="519421"/>
    <lineage>
        <taxon>Bacteria</taxon>
        <taxon>Bacillati</taxon>
        <taxon>Actinomycetota</taxon>
        <taxon>Actinomycetes</taxon>
        <taxon>Micromonosporales</taxon>
        <taxon>Micromonosporaceae</taxon>
        <taxon>Actinocatenispora</taxon>
    </lineage>
</organism>
<dbReference type="InterPro" id="IPR020568">
    <property type="entry name" value="Ribosomal_Su5_D2-typ_SF"/>
</dbReference>
<feature type="binding site" evidence="9">
    <location>
        <begin position="123"/>
        <end position="133"/>
    </location>
    <ligand>
        <name>ATP</name>
        <dbReference type="ChEBI" id="CHEBI:30616"/>
    </ligand>
</feature>
<proteinExistence type="inferred from homology"/>
<comment type="caution">
    <text evidence="12">The sequence shown here is derived from an EMBL/GenBank/DDBJ whole genome shotgun (WGS) entry which is preliminary data.</text>
</comment>
<dbReference type="NCBIfam" id="TIGR00154">
    <property type="entry name" value="ispE"/>
    <property type="match status" value="1"/>
</dbReference>
<feature type="domain" description="GHMP kinase N-terminal" evidence="10">
    <location>
        <begin position="95"/>
        <end position="173"/>
    </location>
</feature>
<dbReference type="PANTHER" id="PTHR43527:SF2">
    <property type="entry name" value="4-DIPHOSPHOCYTIDYL-2-C-METHYL-D-ERYTHRITOL KINASE, CHLOROPLASTIC"/>
    <property type="match status" value="1"/>
</dbReference>
<evidence type="ECO:0000256" key="1">
    <source>
        <dbReference type="ARBA" id="ARBA00009684"/>
    </source>
</evidence>
<keyword evidence="5 9" id="KW-0547">Nucleotide-binding</keyword>
<dbReference type="Gene3D" id="3.30.70.890">
    <property type="entry name" value="GHMP kinase, C-terminal domain"/>
    <property type="match status" value="1"/>
</dbReference>
<comment type="pathway">
    <text evidence="9">Isoprenoid biosynthesis; isopentenyl diphosphate biosynthesis via DXP pathway; isopentenyl diphosphate from 1-deoxy-D-xylulose 5-phosphate: step 3/6.</text>
</comment>
<reference evidence="12" key="1">
    <citation type="submission" date="2021-01" db="EMBL/GenBank/DDBJ databases">
        <title>Whole genome shotgun sequence of Actinocatenispora rupis NBRC 107355.</title>
        <authorList>
            <person name="Komaki H."/>
            <person name="Tamura T."/>
        </authorList>
    </citation>
    <scope>NUCLEOTIDE SEQUENCE</scope>
    <source>
        <strain evidence="12">NBRC 107355</strain>
    </source>
</reference>
<evidence type="ECO:0000256" key="7">
    <source>
        <dbReference type="ARBA" id="ARBA00022840"/>
    </source>
</evidence>
<evidence type="ECO:0000256" key="6">
    <source>
        <dbReference type="ARBA" id="ARBA00022777"/>
    </source>
</evidence>
<evidence type="ECO:0000313" key="12">
    <source>
        <dbReference type="EMBL" id="GID10314.1"/>
    </source>
</evidence>
<evidence type="ECO:0000259" key="11">
    <source>
        <dbReference type="Pfam" id="PF08544"/>
    </source>
</evidence>
<name>A0A8J3J519_9ACTN</name>
<feature type="active site" evidence="9">
    <location>
        <position position="38"/>
    </location>
</feature>
<evidence type="ECO:0000313" key="13">
    <source>
        <dbReference type="Proteomes" id="UP000612808"/>
    </source>
</evidence>
<dbReference type="AlphaFoldDB" id="A0A8J3J519"/>
<evidence type="ECO:0000256" key="9">
    <source>
        <dbReference type="HAMAP-Rule" id="MF_00061"/>
    </source>
</evidence>
<dbReference type="SUPFAM" id="SSF55060">
    <property type="entry name" value="GHMP Kinase, C-terminal domain"/>
    <property type="match status" value="1"/>
</dbReference>
<comment type="catalytic activity">
    <reaction evidence="9">
        <text>4-CDP-2-C-methyl-D-erythritol + ATP = 4-CDP-2-C-methyl-D-erythritol 2-phosphate + ADP + H(+)</text>
        <dbReference type="Rhea" id="RHEA:18437"/>
        <dbReference type="ChEBI" id="CHEBI:15378"/>
        <dbReference type="ChEBI" id="CHEBI:30616"/>
        <dbReference type="ChEBI" id="CHEBI:57823"/>
        <dbReference type="ChEBI" id="CHEBI:57919"/>
        <dbReference type="ChEBI" id="CHEBI:456216"/>
        <dbReference type="EC" id="2.7.1.148"/>
    </reaction>
</comment>
<evidence type="ECO:0000259" key="10">
    <source>
        <dbReference type="Pfam" id="PF00288"/>
    </source>
</evidence>
<dbReference type="SUPFAM" id="SSF54211">
    <property type="entry name" value="Ribosomal protein S5 domain 2-like"/>
    <property type="match status" value="1"/>
</dbReference>
<dbReference type="GO" id="GO:0050515">
    <property type="term" value="F:4-(cytidine 5'-diphospho)-2-C-methyl-D-erythritol kinase activity"/>
    <property type="evidence" value="ECO:0007669"/>
    <property type="project" value="UniProtKB-UniRule"/>
</dbReference>
<dbReference type="Pfam" id="PF00288">
    <property type="entry name" value="GHMP_kinases_N"/>
    <property type="match status" value="1"/>
</dbReference>
<keyword evidence="7 9" id="KW-0067">ATP-binding</keyword>
<evidence type="ECO:0000256" key="4">
    <source>
        <dbReference type="ARBA" id="ARBA00022679"/>
    </source>
</evidence>
<dbReference type="HAMAP" id="MF_00061">
    <property type="entry name" value="IspE"/>
    <property type="match status" value="1"/>
</dbReference>
<dbReference type="PANTHER" id="PTHR43527">
    <property type="entry name" value="4-DIPHOSPHOCYTIDYL-2-C-METHYL-D-ERYTHRITOL KINASE, CHLOROPLASTIC"/>
    <property type="match status" value="1"/>
</dbReference>
<dbReference type="PIRSF" id="PIRSF010376">
    <property type="entry name" value="IspE"/>
    <property type="match status" value="1"/>
</dbReference>
<dbReference type="Gene3D" id="3.30.230.10">
    <property type="match status" value="1"/>
</dbReference>
<gene>
    <name evidence="9 12" type="primary">ispE</name>
    <name evidence="12" type="ORF">Aru02nite_12030</name>
</gene>
<dbReference type="Proteomes" id="UP000612808">
    <property type="component" value="Unassembled WGS sequence"/>
</dbReference>
<comment type="function">
    <text evidence="9">Catalyzes the phosphorylation of the position 2 hydroxy group of 4-diphosphocytidyl-2C-methyl-D-erythritol.</text>
</comment>
<dbReference type="NCBIfam" id="NF002870">
    <property type="entry name" value="PRK03188.1"/>
    <property type="match status" value="1"/>
</dbReference>
<evidence type="ECO:0000256" key="3">
    <source>
        <dbReference type="ARBA" id="ARBA00017473"/>
    </source>
</evidence>
<keyword evidence="13" id="KW-1185">Reference proteome</keyword>
<keyword evidence="4 9" id="KW-0808">Transferase</keyword>
<dbReference type="InterPro" id="IPR013750">
    <property type="entry name" value="GHMP_kinase_C_dom"/>
</dbReference>
<dbReference type="UniPathway" id="UPA00056">
    <property type="reaction ID" value="UER00094"/>
</dbReference>
<evidence type="ECO:0000256" key="5">
    <source>
        <dbReference type="ARBA" id="ARBA00022741"/>
    </source>
</evidence>
<comment type="similarity">
    <text evidence="1 9">Belongs to the GHMP kinase family. IspE subfamily.</text>
</comment>
<dbReference type="InterPro" id="IPR036554">
    <property type="entry name" value="GHMP_kinase_C_sf"/>
</dbReference>